<name>A0ABN6TV65_9BURK</name>
<evidence type="ECO:0000256" key="1">
    <source>
        <dbReference type="ARBA" id="ARBA00009981"/>
    </source>
</evidence>
<protein>
    <recommendedName>
        <fullName evidence="2">Antitoxin</fullName>
    </recommendedName>
</protein>
<dbReference type="InterPro" id="IPR006442">
    <property type="entry name" value="Antitoxin_Phd/YefM"/>
</dbReference>
<evidence type="ECO:0000313" key="3">
    <source>
        <dbReference type="EMBL" id="BDT78391.1"/>
    </source>
</evidence>
<evidence type="ECO:0000313" key="4">
    <source>
        <dbReference type="Proteomes" id="UP001211204"/>
    </source>
</evidence>
<gene>
    <name evidence="3" type="ORF">PKF032_02790</name>
</gene>
<dbReference type="InterPro" id="IPR036165">
    <property type="entry name" value="YefM-like_sf"/>
</dbReference>
<comment type="function">
    <text evidence="2">Antitoxin component of a type II toxin-antitoxin (TA) system.</text>
</comment>
<accession>A0ABN6TV65</accession>
<keyword evidence="4" id="KW-1185">Reference proteome</keyword>
<organism evidence="3 4">
    <name type="scientific">Polynucleobacter yangtzensis</name>
    <dbReference type="NCBI Taxonomy" id="1743159"/>
    <lineage>
        <taxon>Bacteria</taxon>
        <taxon>Pseudomonadati</taxon>
        <taxon>Pseudomonadota</taxon>
        <taxon>Betaproteobacteria</taxon>
        <taxon>Burkholderiales</taxon>
        <taxon>Burkholderiaceae</taxon>
        <taxon>Polynucleobacter</taxon>
    </lineage>
</organism>
<evidence type="ECO:0000256" key="2">
    <source>
        <dbReference type="RuleBase" id="RU362080"/>
    </source>
</evidence>
<proteinExistence type="inferred from homology"/>
<dbReference type="Pfam" id="PF02604">
    <property type="entry name" value="PhdYeFM_antitox"/>
    <property type="match status" value="1"/>
</dbReference>
<comment type="similarity">
    <text evidence="1 2">Belongs to the phD/YefM antitoxin family.</text>
</comment>
<dbReference type="RefSeq" id="WP_281745550.1">
    <property type="nucleotide sequence ID" value="NZ_AP026974.1"/>
</dbReference>
<dbReference type="EMBL" id="AP026974">
    <property type="protein sequence ID" value="BDT78391.1"/>
    <property type="molecule type" value="Genomic_DNA"/>
</dbReference>
<reference evidence="3 4" key="1">
    <citation type="submission" date="2022-11" db="EMBL/GenBank/DDBJ databases">
        <title>Complete Genome Sequences of three Polynucleobacter sp. Subcluster PnecC Strains KF022, KF023, and KF032 Isolated from a Shallow Eutrophic Lake in Japan.</title>
        <authorList>
            <person name="Ogata Y."/>
            <person name="Watanabe K."/>
            <person name="Takemine S."/>
            <person name="Shindo C."/>
            <person name="Kurokawa R."/>
            <person name="Suda W."/>
        </authorList>
    </citation>
    <scope>NUCLEOTIDE SEQUENCE [LARGE SCALE GENOMIC DNA]</scope>
    <source>
        <strain evidence="3 4">KF032</strain>
    </source>
</reference>
<sequence>MNISDILRIKTTVCITELRRNPGEIIKIVENLPAVILSRNKPKAYLLPAKSYKALLDLIDDVSLIKTIKTRKSGKTIKVKI</sequence>
<dbReference type="SUPFAM" id="SSF143120">
    <property type="entry name" value="YefM-like"/>
    <property type="match status" value="1"/>
</dbReference>
<dbReference type="NCBIfam" id="TIGR01552">
    <property type="entry name" value="phd_fam"/>
    <property type="match status" value="1"/>
</dbReference>
<dbReference type="Proteomes" id="UP001211204">
    <property type="component" value="Chromosome"/>
</dbReference>